<organism evidence="9 10">
    <name type="scientific">Rhizoclosmatium globosum</name>
    <dbReference type="NCBI Taxonomy" id="329046"/>
    <lineage>
        <taxon>Eukaryota</taxon>
        <taxon>Fungi</taxon>
        <taxon>Fungi incertae sedis</taxon>
        <taxon>Chytridiomycota</taxon>
        <taxon>Chytridiomycota incertae sedis</taxon>
        <taxon>Chytridiomycetes</taxon>
        <taxon>Chytridiales</taxon>
        <taxon>Chytriomycetaceae</taxon>
        <taxon>Rhizoclosmatium</taxon>
    </lineage>
</organism>
<accession>A0A1Y2BZW6</accession>
<feature type="transmembrane region" description="Helical" evidence="8">
    <location>
        <begin position="290"/>
        <end position="311"/>
    </location>
</feature>
<keyword evidence="6" id="KW-0862">Zinc</keyword>
<dbReference type="GO" id="GO:0046872">
    <property type="term" value="F:metal ion binding"/>
    <property type="evidence" value="ECO:0007669"/>
    <property type="project" value="UniProtKB-KW"/>
</dbReference>
<proteinExistence type="inferred from homology"/>
<feature type="binding site" evidence="6">
    <location>
        <position position="288"/>
    </location>
    <ligand>
        <name>Zn(2+)</name>
        <dbReference type="ChEBI" id="CHEBI:29105"/>
    </ligand>
</feature>
<reference evidence="9 10" key="1">
    <citation type="submission" date="2016-07" db="EMBL/GenBank/DDBJ databases">
        <title>Pervasive Adenine N6-methylation of Active Genes in Fungi.</title>
        <authorList>
            <consortium name="DOE Joint Genome Institute"/>
            <person name="Mondo S.J."/>
            <person name="Dannebaum R.O."/>
            <person name="Kuo R.C."/>
            <person name="Labutti K."/>
            <person name="Haridas S."/>
            <person name="Kuo A."/>
            <person name="Salamov A."/>
            <person name="Ahrendt S.R."/>
            <person name="Lipzen A."/>
            <person name="Sullivan W."/>
            <person name="Andreopoulos W.B."/>
            <person name="Clum A."/>
            <person name="Lindquist E."/>
            <person name="Daum C."/>
            <person name="Ramamoorthy G.K."/>
            <person name="Gryganskyi A."/>
            <person name="Culley D."/>
            <person name="Magnuson J.K."/>
            <person name="James T.Y."/>
            <person name="O'Malley M.A."/>
            <person name="Stajich J.E."/>
            <person name="Spatafora J.W."/>
            <person name="Visel A."/>
            <person name="Grigoriev I.V."/>
        </authorList>
    </citation>
    <scope>NUCLEOTIDE SEQUENCE [LARGE SCALE GENOMIC DNA]</scope>
    <source>
        <strain evidence="9 10">JEL800</strain>
    </source>
</reference>
<keyword evidence="6" id="KW-0479">Metal-binding</keyword>
<gene>
    <name evidence="9" type="ORF">BCR33DRAFT_720058</name>
</gene>
<dbReference type="Pfam" id="PF03006">
    <property type="entry name" value="HlyIII"/>
    <property type="match status" value="1"/>
</dbReference>
<name>A0A1Y2BZW6_9FUNG</name>
<dbReference type="GO" id="GO:0016020">
    <property type="term" value="C:membrane"/>
    <property type="evidence" value="ECO:0007669"/>
    <property type="project" value="UniProtKB-SubCell"/>
</dbReference>
<comment type="caution">
    <text evidence="9">The sequence shown here is derived from an EMBL/GenBank/DDBJ whole genome shotgun (WGS) entry which is preliminary data.</text>
</comment>
<evidence type="ECO:0000256" key="1">
    <source>
        <dbReference type="ARBA" id="ARBA00004141"/>
    </source>
</evidence>
<dbReference type="InterPro" id="IPR004254">
    <property type="entry name" value="AdipoR/HlyIII-related"/>
</dbReference>
<evidence type="ECO:0000256" key="6">
    <source>
        <dbReference type="PIRSR" id="PIRSR604254-1"/>
    </source>
</evidence>
<dbReference type="PANTHER" id="PTHR20855">
    <property type="entry name" value="ADIPOR/PROGESTIN RECEPTOR-RELATED"/>
    <property type="match status" value="1"/>
</dbReference>
<keyword evidence="5 8" id="KW-0472">Membrane</keyword>
<evidence type="ECO:0000313" key="9">
    <source>
        <dbReference type="EMBL" id="ORY39605.1"/>
    </source>
</evidence>
<evidence type="ECO:0000256" key="3">
    <source>
        <dbReference type="ARBA" id="ARBA00022692"/>
    </source>
</evidence>
<feature type="region of interest" description="Disordered" evidence="7">
    <location>
        <begin position="1"/>
        <end position="35"/>
    </location>
</feature>
<evidence type="ECO:0000256" key="5">
    <source>
        <dbReference type="ARBA" id="ARBA00023136"/>
    </source>
</evidence>
<feature type="binding site" evidence="6">
    <location>
        <position position="158"/>
    </location>
    <ligand>
        <name>Zn(2+)</name>
        <dbReference type="ChEBI" id="CHEBI:29105"/>
    </ligand>
</feature>
<feature type="transmembrane region" description="Helical" evidence="8">
    <location>
        <begin position="137"/>
        <end position="156"/>
    </location>
</feature>
<feature type="binding site" evidence="6">
    <location>
        <position position="292"/>
    </location>
    <ligand>
        <name>Zn(2+)</name>
        <dbReference type="ChEBI" id="CHEBI:29105"/>
    </ligand>
</feature>
<keyword evidence="3 8" id="KW-0812">Transmembrane</keyword>
<protein>
    <submittedName>
        <fullName evidence="9">PPR-type GPCR protein</fullName>
    </submittedName>
</protein>
<evidence type="ECO:0000256" key="2">
    <source>
        <dbReference type="ARBA" id="ARBA00007018"/>
    </source>
</evidence>
<dbReference type="STRING" id="329046.A0A1Y2BZW6"/>
<dbReference type="PANTHER" id="PTHR20855:SF52">
    <property type="entry name" value="ADIPONECTIN RECEPTOR PROTEIN"/>
    <property type="match status" value="1"/>
</dbReference>
<keyword evidence="4 8" id="KW-1133">Transmembrane helix</keyword>
<dbReference type="GO" id="GO:0038023">
    <property type="term" value="F:signaling receptor activity"/>
    <property type="evidence" value="ECO:0007669"/>
    <property type="project" value="TreeGrafter"/>
</dbReference>
<evidence type="ECO:0000313" key="10">
    <source>
        <dbReference type="Proteomes" id="UP000193642"/>
    </source>
</evidence>
<keyword evidence="10" id="KW-1185">Reference proteome</keyword>
<evidence type="ECO:0000256" key="4">
    <source>
        <dbReference type="ARBA" id="ARBA00022989"/>
    </source>
</evidence>
<feature type="transmembrane region" description="Helical" evidence="8">
    <location>
        <begin position="203"/>
        <end position="227"/>
    </location>
</feature>
<dbReference type="OrthoDB" id="529367at2759"/>
<comment type="similarity">
    <text evidence="2">Belongs to the ADIPOR family.</text>
</comment>
<dbReference type="EMBL" id="MCGO01000039">
    <property type="protein sequence ID" value="ORY39605.1"/>
    <property type="molecule type" value="Genomic_DNA"/>
</dbReference>
<feature type="transmembrane region" description="Helical" evidence="8">
    <location>
        <begin position="176"/>
        <end position="196"/>
    </location>
</feature>
<evidence type="ECO:0000256" key="7">
    <source>
        <dbReference type="SAM" id="MobiDB-lite"/>
    </source>
</evidence>
<feature type="compositionally biased region" description="Polar residues" evidence="7">
    <location>
        <begin position="25"/>
        <end position="35"/>
    </location>
</feature>
<dbReference type="AlphaFoldDB" id="A0A1Y2BZW6"/>
<sequence length="323" mass="36203">MAPRTRAMRRQQINGDESESDIPLQGSQTSLTRSQKQNVHETISIKQIPAWMFDNAYILSGYRQEMGNYRDCFYSLLYVHNETGNIFSHLIGSLLHLGWLIYMLTSSANLVKSTVFITGDVVSGDAELISTITWKDFAVVSAFMVSAIACMGLSAAFHTFHCHSFKVSKAWNKLDFAGIAGLIAGSNIPFIYYGFYCEIKFQTLYIALMTTFGIVTTLITFVCWNGVSSVVPIIHLLIEHGYDYVNMAMGLNHGIFGGACYLIGAFLYASRFPERLFPGKCDHWFQSHQIFHMLVLTATIAHFRGICLSVMHRHVDNLAACPT</sequence>
<dbReference type="Proteomes" id="UP000193642">
    <property type="component" value="Unassembled WGS sequence"/>
</dbReference>
<evidence type="ECO:0000256" key="8">
    <source>
        <dbReference type="SAM" id="Phobius"/>
    </source>
</evidence>
<feature type="transmembrane region" description="Helical" evidence="8">
    <location>
        <begin position="247"/>
        <end position="269"/>
    </location>
</feature>
<comment type="subcellular location">
    <subcellularLocation>
        <location evidence="1">Membrane</location>
        <topology evidence="1">Multi-pass membrane protein</topology>
    </subcellularLocation>
</comment>